<dbReference type="GO" id="GO:0008331">
    <property type="term" value="F:high voltage-gated calcium channel activity"/>
    <property type="evidence" value="ECO:0007669"/>
    <property type="project" value="TreeGrafter"/>
</dbReference>
<comment type="subcellular location">
    <subcellularLocation>
        <location evidence="1">Membrane</location>
        <topology evidence="1">Multi-pass membrane protein</topology>
    </subcellularLocation>
</comment>
<evidence type="ECO:0000256" key="6">
    <source>
        <dbReference type="ARBA" id="ARBA00022737"/>
    </source>
</evidence>
<protein>
    <recommendedName>
        <fullName evidence="15">EF-hand domain-containing protein</fullName>
    </recommendedName>
</protein>
<evidence type="ECO:0000256" key="8">
    <source>
        <dbReference type="ARBA" id="ARBA00022882"/>
    </source>
</evidence>
<keyword evidence="5 14" id="KW-0812">Transmembrane</keyword>
<dbReference type="AlphaFoldDB" id="A0A8J2LAK7"/>
<dbReference type="Pfam" id="PF08763">
    <property type="entry name" value="Ca_chan_IQ"/>
    <property type="match status" value="1"/>
</dbReference>
<dbReference type="PANTHER" id="PTHR45628">
    <property type="entry name" value="VOLTAGE-DEPENDENT CALCIUM CHANNEL TYPE A SUBUNIT ALPHA-1"/>
    <property type="match status" value="1"/>
</dbReference>
<keyword evidence="6" id="KW-0677">Repeat</keyword>
<evidence type="ECO:0000256" key="2">
    <source>
        <dbReference type="ARBA" id="ARBA00022448"/>
    </source>
</evidence>
<accession>A0A8J2LAK7</accession>
<dbReference type="GO" id="GO:0005509">
    <property type="term" value="F:calcium ion binding"/>
    <property type="evidence" value="ECO:0007669"/>
    <property type="project" value="InterPro"/>
</dbReference>
<sequence>MLGAEDPLYENSPRNLVLNKFDMFFTTIFTFEIMLKLIVFGLIFHPGAFCRSPANLLDILVVSVSLVSFFFSSGAISTVKILRVCRVLRPLRAINRAKGLKRVIQCTIVAIQTIGNIVVVTALLQFMFAVMGVQLFKGKLYICTDASKSTPDECRGSFINYKDGDIHRPTVEKRVFENSDFNFDNVAKAMLTLFAVSTFEGWPQMLYRSIDSHEEDRGPAYNYRKIVAVYYIVYLIIIAFFMVNIFVGFVIITFQSEGEREYEDCELDKNQRNCVAFAMAAKPTQSYIPQTTWQYKIWNVITSQPFEYAIFGLILMNTVTMAMSFHEQPDEYTKFMGYVNIVFSLLFAVECFLKLAAMGPKIFFRDAWNTFDFVLVWGSAIDILFSEDGGEESEDSFISISFFRLFRVARLVKLLNKSEGIRTLLWTFMKSLQALPYVVLLIVLLFFIYAVVGMQVFGKIKLDSDTEIHRNNNFQSFSAATLLLFRCATGEAWQDIMMSCVSKTSVRCEDVKDENGEFLPPELDPSTGLPATCGSDFAFIYFVSFFFVCSFLILNLFVAVIMDNFDYLTRDWSILGAHHLGEFIELWSQYDPEASGRIRHEEVVELMKQISPPLGWGPLCPIRVVCKRLMLMNMPLNDDGTVQFNATLFAVIRSSLGIKMEGNITTANEELRKIIKDIWKDCDDAILNELIPPIGGKHQQTVGKLYATILIQTHFRRYLKQKYRQRDELIKKKQLAAEALKQKKAAVIHAPVSAADITFEKVAKCEPINDVYSHVMDGNVVINKFPNSVGVPL</sequence>
<dbReference type="GO" id="GO:0098703">
    <property type="term" value="P:calcium ion import across plasma membrane"/>
    <property type="evidence" value="ECO:0007669"/>
    <property type="project" value="TreeGrafter"/>
</dbReference>
<name>A0A8J2LAK7_9HEXA</name>
<evidence type="ECO:0000313" key="17">
    <source>
        <dbReference type="Proteomes" id="UP000708208"/>
    </source>
</evidence>
<dbReference type="GO" id="GO:0005891">
    <property type="term" value="C:voltage-gated calcium channel complex"/>
    <property type="evidence" value="ECO:0007669"/>
    <property type="project" value="TreeGrafter"/>
</dbReference>
<feature type="transmembrane region" description="Helical" evidence="14">
    <location>
        <begin position="538"/>
        <end position="562"/>
    </location>
</feature>
<dbReference type="Proteomes" id="UP000708208">
    <property type="component" value="Unassembled WGS sequence"/>
</dbReference>
<feature type="transmembrane region" description="Helical" evidence="14">
    <location>
        <begin position="435"/>
        <end position="457"/>
    </location>
</feature>
<keyword evidence="17" id="KW-1185">Reference proteome</keyword>
<comment type="caution">
    <text evidence="16">The sequence shown here is derived from an EMBL/GenBank/DDBJ whole genome shotgun (WGS) entry which is preliminary data.</text>
</comment>
<organism evidence="16 17">
    <name type="scientific">Allacma fusca</name>
    <dbReference type="NCBI Taxonomy" id="39272"/>
    <lineage>
        <taxon>Eukaryota</taxon>
        <taxon>Metazoa</taxon>
        <taxon>Ecdysozoa</taxon>
        <taxon>Arthropoda</taxon>
        <taxon>Hexapoda</taxon>
        <taxon>Collembola</taxon>
        <taxon>Symphypleona</taxon>
        <taxon>Sminthuridae</taxon>
        <taxon>Allacma</taxon>
    </lineage>
</organism>
<evidence type="ECO:0000256" key="3">
    <source>
        <dbReference type="ARBA" id="ARBA00022568"/>
    </source>
</evidence>
<keyword evidence="11 14" id="KW-0472">Membrane</keyword>
<dbReference type="EMBL" id="CAJVCH010436173">
    <property type="protein sequence ID" value="CAG7818989.1"/>
    <property type="molecule type" value="Genomic_DNA"/>
</dbReference>
<keyword evidence="8" id="KW-0851">Voltage-gated channel</keyword>
<dbReference type="InterPro" id="IPR031649">
    <property type="entry name" value="GPHH_dom"/>
</dbReference>
<feature type="transmembrane region" description="Helical" evidence="14">
    <location>
        <begin position="337"/>
        <end position="355"/>
    </location>
</feature>
<evidence type="ECO:0000256" key="7">
    <source>
        <dbReference type="ARBA" id="ARBA00022837"/>
    </source>
</evidence>
<feature type="transmembrane region" description="Helical" evidence="14">
    <location>
        <begin position="103"/>
        <end position="128"/>
    </location>
</feature>
<evidence type="ECO:0000256" key="14">
    <source>
        <dbReference type="SAM" id="Phobius"/>
    </source>
</evidence>
<feature type="transmembrane region" description="Helical" evidence="14">
    <location>
        <begin position="56"/>
        <end position="82"/>
    </location>
</feature>
<dbReference type="Pfam" id="PF16905">
    <property type="entry name" value="GPHH"/>
    <property type="match status" value="1"/>
</dbReference>
<dbReference type="PANTHER" id="PTHR45628:SF1">
    <property type="entry name" value="VOLTAGE-DEPENDENT CALCIUM CHANNEL TYPE D SUBUNIT ALPHA-1"/>
    <property type="match status" value="1"/>
</dbReference>
<evidence type="ECO:0000256" key="9">
    <source>
        <dbReference type="ARBA" id="ARBA00022989"/>
    </source>
</evidence>
<dbReference type="InterPro" id="IPR014873">
    <property type="entry name" value="VDCC_a1su_IQ"/>
</dbReference>
<keyword evidence="9 14" id="KW-1133">Transmembrane helix</keyword>
<evidence type="ECO:0000256" key="11">
    <source>
        <dbReference type="ARBA" id="ARBA00023136"/>
    </source>
</evidence>
<evidence type="ECO:0000256" key="12">
    <source>
        <dbReference type="ARBA" id="ARBA00023180"/>
    </source>
</evidence>
<dbReference type="FunFam" id="1.10.287.70:FF:000117">
    <property type="entry name" value="Voltage-gated Ca2+ channel, alpha subunit"/>
    <property type="match status" value="1"/>
</dbReference>
<dbReference type="InterPro" id="IPR002048">
    <property type="entry name" value="EF_hand_dom"/>
</dbReference>
<evidence type="ECO:0000256" key="10">
    <source>
        <dbReference type="ARBA" id="ARBA00023065"/>
    </source>
</evidence>
<dbReference type="InterPro" id="IPR005821">
    <property type="entry name" value="Ion_trans_dom"/>
</dbReference>
<evidence type="ECO:0000256" key="1">
    <source>
        <dbReference type="ARBA" id="ARBA00004141"/>
    </source>
</evidence>
<gene>
    <name evidence="16" type="ORF">AFUS01_LOCUS29463</name>
</gene>
<feature type="domain" description="EF-hand" evidence="15">
    <location>
        <begin position="578"/>
        <end position="613"/>
    </location>
</feature>
<reference evidence="16" key="1">
    <citation type="submission" date="2021-06" db="EMBL/GenBank/DDBJ databases">
        <authorList>
            <person name="Hodson N. C."/>
            <person name="Mongue J. A."/>
            <person name="Jaron S. K."/>
        </authorList>
    </citation>
    <scope>NUCLEOTIDE SEQUENCE</scope>
</reference>
<dbReference type="Pfam" id="PF00520">
    <property type="entry name" value="Ion_trans"/>
    <property type="match status" value="2"/>
</dbReference>
<keyword evidence="13" id="KW-0407">Ion channel</keyword>
<feature type="transmembrane region" description="Helical" evidence="14">
    <location>
        <begin position="228"/>
        <end position="252"/>
    </location>
</feature>
<dbReference type="SMART" id="SM01062">
    <property type="entry name" value="Ca_chan_IQ"/>
    <property type="match status" value="1"/>
</dbReference>
<evidence type="ECO:0000256" key="4">
    <source>
        <dbReference type="ARBA" id="ARBA00022673"/>
    </source>
</evidence>
<feature type="transmembrane region" description="Helical" evidence="14">
    <location>
        <begin position="306"/>
        <end position="325"/>
    </location>
</feature>
<evidence type="ECO:0000256" key="13">
    <source>
        <dbReference type="ARBA" id="ARBA00023303"/>
    </source>
</evidence>
<keyword evidence="2" id="KW-0813">Transport</keyword>
<dbReference type="FunFam" id="1.20.120.350:FF:000006">
    <property type="entry name" value="Voltage-dependent L-type calcium channel subunit alpha"/>
    <property type="match status" value="1"/>
</dbReference>
<dbReference type="PROSITE" id="PS50222">
    <property type="entry name" value="EF_HAND_2"/>
    <property type="match status" value="1"/>
</dbReference>
<proteinExistence type="predicted"/>
<dbReference type="InterPro" id="IPR050599">
    <property type="entry name" value="VDCC_alpha-1_subunit"/>
</dbReference>
<keyword evidence="10" id="KW-0406">Ion transport</keyword>
<evidence type="ECO:0000256" key="5">
    <source>
        <dbReference type="ARBA" id="ARBA00022692"/>
    </source>
</evidence>
<keyword evidence="12" id="KW-0325">Glycoprotein</keyword>
<keyword evidence="7" id="KW-0106">Calcium</keyword>
<evidence type="ECO:0000259" key="15">
    <source>
        <dbReference type="PROSITE" id="PS50222"/>
    </source>
</evidence>
<feature type="transmembrane region" description="Helical" evidence="14">
    <location>
        <begin position="21"/>
        <end position="44"/>
    </location>
</feature>
<evidence type="ECO:0000313" key="16">
    <source>
        <dbReference type="EMBL" id="CAG7818989.1"/>
    </source>
</evidence>
<dbReference type="FunFam" id="1.10.287.70:FF:000009">
    <property type="entry name" value="Voltage-dependent L-type calcium channel subunit alpha"/>
    <property type="match status" value="1"/>
</dbReference>
<keyword evidence="4" id="KW-0107">Calcium channel</keyword>
<keyword evidence="3" id="KW-0109">Calcium transport</keyword>
<dbReference type="OrthoDB" id="431720at2759"/>